<reference evidence="3 4" key="1">
    <citation type="journal article" date="2018" name="Genome Biol. Evol.">
        <title>Multiple Roots of Fruiting Body Formation in Amoebozoa.</title>
        <authorList>
            <person name="Hillmann F."/>
            <person name="Forbes G."/>
            <person name="Novohradska S."/>
            <person name="Ferling I."/>
            <person name="Riege K."/>
            <person name="Groth M."/>
            <person name="Westermann M."/>
            <person name="Marz M."/>
            <person name="Spaller T."/>
            <person name="Winckler T."/>
            <person name="Schaap P."/>
            <person name="Glockner G."/>
        </authorList>
    </citation>
    <scope>NUCLEOTIDE SEQUENCE [LARGE SCALE GENOMIC DNA]</scope>
    <source>
        <strain evidence="3 4">Jena</strain>
    </source>
</reference>
<dbReference type="InterPro" id="IPR036426">
    <property type="entry name" value="Bulb-type_lectin_dom_sf"/>
</dbReference>
<accession>A0A2P6NWK0</accession>
<name>A0A2P6NWK0_9EUKA</name>
<dbReference type="Proteomes" id="UP000241769">
    <property type="component" value="Unassembled WGS sequence"/>
</dbReference>
<sequence length="818" mass="86607">MIWYYRYGLCFSGFVVVVRRNRWLLLSSAELNKVIMESTAITGNLIARPTAGTTQEGTQPPQQLKNQRRRYSVLQYRHSFCHPCLGHNCAKISLFHASSPMKRLLLVFLILVAHSDACVAPASVGFSDTILQNALKQGGVNYILSLCQDAVYSLNATIEFTAAGQEISTDGYPSGDARAALVVAGSSISIAISGHLDGLKIKNIQVTAKQGLGRLQDGGANIEIGGNSRGQVVDDIRSYDPRGWSCLHMTEGGCTGGIITNSQFGPAGYSNGEWADGISLACENALVANNVITDATDGNIVVFGAPGSRITNNTIIVDSRIALGGINLVDYAPYSGDYRATVVDRNTIWAKGAQIKVAIAVGTRVWGDRSGNNNYGGAVINNLIKGDFLAYGVAVSGVNNFTVTNNTFQGSFSGSKCVSLIFSSHLYSAGCNLHSTLNAQPTAMLYDPSWVFNSALQSGYIKGQADGCICIQPGISPSITFLAGQFSLSSGQSLQMDGSNFTLQDNCNLVARDTNGKAMWASGTQGYSGECTVNFRDDGRLVISDLGQDIWVFPNYTGDLTGGRITFSSQESYVTIIDSTGNIVYATEYTFPGFELYTPSFVHQLGTDGTSYYLTINSNGTITVSTGAPGFGGNVLWASQNFRPGNCSQTSQCFLTLQPGDGNLVLYNSTYTAFWASGTGSSFATAVRFNSFQPYLETLNATGWTQVASSDSCSANKPCKNGLICNGAYCGSQAWASGDAYKLGPVADFTNALTRSTFTTSGASSDSTASTSSTVSVPVSTTSTTNPVLTASTTTPVLAGDAATLVSSFFLLGLFLFC</sequence>
<dbReference type="InParanoid" id="A0A2P6NWK0"/>
<feature type="region of interest" description="Disordered" evidence="1">
    <location>
        <begin position="760"/>
        <end position="784"/>
    </location>
</feature>
<evidence type="ECO:0000313" key="4">
    <source>
        <dbReference type="Proteomes" id="UP000241769"/>
    </source>
</evidence>
<dbReference type="InterPro" id="IPR011050">
    <property type="entry name" value="Pectin_lyase_fold/virulence"/>
</dbReference>
<comment type="caution">
    <text evidence="3">The sequence shown here is derived from an EMBL/GenBank/DDBJ whole genome shotgun (WGS) entry which is preliminary data.</text>
</comment>
<organism evidence="3 4">
    <name type="scientific">Planoprotostelium fungivorum</name>
    <dbReference type="NCBI Taxonomy" id="1890364"/>
    <lineage>
        <taxon>Eukaryota</taxon>
        <taxon>Amoebozoa</taxon>
        <taxon>Evosea</taxon>
        <taxon>Variosea</taxon>
        <taxon>Cavosteliida</taxon>
        <taxon>Cavosteliaceae</taxon>
        <taxon>Planoprotostelium</taxon>
    </lineage>
</organism>
<dbReference type="SUPFAM" id="SSF51110">
    <property type="entry name" value="alpha-D-mannose-specific plant lectins"/>
    <property type="match status" value="2"/>
</dbReference>
<proteinExistence type="predicted"/>
<protein>
    <recommendedName>
        <fullName evidence="2">Bulb-type lectin domain-containing protein</fullName>
    </recommendedName>
</protein>
<evidence type="ECO:0000256" key="1">
    <source>
        <dbReference type="SAM" id="MobiDB-lite"/>
    </source>
</evidence>
<dbReference type="InterPro" id="IPR012334">
    <property type="entry name" value="Pectin_lyas_fold"/>
</dbReference>
<dbReference type="PROSITE" id="PS50927">
    <property type="entry name" value="BULB_LECTIN"/>
    <property type="match status" value="1"/>
</dbReference>
<gene>
    <name evidence="3" type="ORF">PROFUN_03245</name>
</gene>
<dbReference type="AlphaFoldDB" id="A0A2P6NWK0"/>
<feature type="domain" description="Bulb-type lectin" evidence="2">
    <location>
        <begin position="479"/>
        <end position="598"/>
    </location>
</feature>
<dbReference type="InterPro" id="IPR001480">
    <property type="entry name" value="Bulb-type_lectin_dom"/>
</dbReference>
<dbReference type="EMBL" id="MDYQ01000011">
    <property type="protein sequence ID" value="PRP88331.1"/>
    <property type="molecule type" value="Genomic_DNA"/>
</dbReference>
<dbReference type="Gene3D" id="2.90.10.10">
    <property type="entry name" value="Bulb-type lectin domain"/>
    <property type="match status" value="2"/>
</dbReference>
<keyword evidence="4" id="KW-1185">Reference proteome</keyword>
<dbReference type="SMART" id="SM00108">
    <property type="entry name" value="B_lectin"/>
    <property type="match status" value="1"/>
</dbReference>
<dbReference type="Gene3D" id="2.160.20.10">
    <property type="entry name" value="Single-stranded right-handed beta-helix, Pectin lyase-like"/>
    <property type="match status" value="1"/>
</dbReference>
<dbReference type="OrthoDB" id="2587928at2759"/>
<evidence type="ECO:0000259" key="2">
    <source>
        <dbReference type="PROSITE" id="PS50927"/>
    </source>
</evidence>
<dbReference type="SUPFAM" id="SSF51126">
    <property type="entry name" value="Pectin lyase-like"/>
    <property type="match status" value="1"/>
</dbReference>
<evidence type="ECO:0000313" key="3">
    <source>
        <dbReference type="EMBL" id="PRP88331.1"/>
    </source>
</evidence>
<dbReference type="STRING" id="1890364.A0A2P6NWK0"/>